<dbReference type="Proteomes" id="UP000242457">
    <property type="component" value="Unassembled WGS sequence"/>
</dbReference>
<dbReference type="GO" id="GO:0005762">
    <property type="term" value="C:mitochondrial large ribosomal subunit"/>
    <property type="evidence" value="ECO:0007669"/>
    <property type="project" value="TreeGrafter"/>
</dbReference>
<evidence type="ECO:0000313" key="10">
    <source>
        <dbReference type="Proteomes" id="UP000242457"/>
    </source>
</evidence>
<dbReference type="STRING" id="94128.A0A2A3EQY9"/>
<comment type="subcellular location">
    <subcellularLocation>
        <location evidence="1">Mitochondrion</location>
    </subcellularLocation>
</comment>
<keyword evidence="6" id="KW-0687">Ribonucleoprotein</keyword>
<keyword evidence="4 9" id="KW-0689">Ribosomal protein</keyword>
<gene>
    <name evidence="9" type="ORF">APICC_09012</name>
</gene>
<dbReference type="InterPro" id="IPR035977">
    <property type="entry name" value="Ribosomal_bL36_sp"/>
</dbReference>
<evidence type="ECO:0000256" key="3">
    <source>
        <dbReference type="ARBA" id="ARBA00022946"/>
    </source>
</evidence>
<dbReference type="InterPro" id="IPR000473">
    <property type="entry name" value="Ribosomal_bL36"/>
</dbReference>
<keyword evidence="5" id="KW-0496">Mitochondrion</keyword>
<sequence>MNIFTLFRSTCQTIGFIAPKLSSVESFTRIINNNIHHTYNKQYSNFSSMHVNKITSKLLQPLLPIYNITCGLKTKTLLHRRCKHCLLMWKNDRKYIICKAKPRHNQMERVKREKNTWILTHATQSKIREW</sequence>
<proteinExistence type="inferred from homology"/>
<keyword evidence="3" id="KW-0809">Transit peptide</keyword>
<keyword evidence="10" id="KW-1185">Reference proteome</keyword>
<evidence type="ECO:0000313" key="9">
    <source>
        <dbReference type="EMBL" id="PBC34148.1"/>
    </source>
</evidence>
<dbReference type="InterPro" id="IPR052143">
    <property type="entry name" value="Mitoribosomal_bL36m"/>
</dbReference>
<evidence type="ECO:0000256" key="5">
    <source>
        <dbReference type="ARBA" id="ARBA00023128"/>
    </source>
</evidence>
<dbReference type="Pfam" id="PF00444">
    <property type="entry name" value="Ribosomal_L36"/>
    <property type="match status" value="1"/>
</dbReference>
<dbReference type="PANTHER" id="PTHR46909:SF1">
    <property type="entry name" value="LARGE RIBOSOMAL SUBUNIT PROTEIN BL36M"/>
    <property type="match status" value="1"/>
</dbReference>
<evidence type="ECO:0000256" key="4">
    <source>
        <dbReference type="ARBA" id="ARBA00022980"/>
    </source>
</evidence>
<organism evidence="9 10">
    <name type="scientific">Apis cerana cerana</name>
    <name type="common">Oriental honeybee</name>
    <dbReference type="NCBI Taxonomy" id="94128"/>
    <lineage>
        <taxon>Eukaryota</taxon>
        <taxon>Metazoa</taxon>
        <taxon>Ecdysozoa</taxon>
        <taxon>Arthropoda</taxon>
        <taxon>Hexapoda</taxon>
        <taxon>Insecta</taxon>
        <taxon>Pterygota</taxon>
        <taxon>Neoptera</taxon>
        <taxon>Endopterygota</taxon>
        <taxon>Hymenoptera</taxon>
        <taxon>Apocrita</taxon>
        <taxon>Aculeata</taxon>
        <taxon>Apoidea</taxon>
        <taxon>Anthophila</taxon>
        <taxon>Apidae</taxon>
        <taxon>Apis</taxon>
    </lineage>
</organism>
<dbReference type="OrthoDB" id="10265903at2759"/>
<evidence type="ECO:0000256" key="8">
    <source>
        <dbReference type="ARBA" id="ARBA00035411"/>
    </source>
</evidence>
<protein>
    <recommendedName>
        <fullName evidence="7">Large ribosomal subunit protein bL36m</fullName>
    </recommendedName>
    <alternativeName>
        <fullName evidence="8">39S ribosomal protein L36, mitochondrial</fullName>
    </alternativeName>
</protein>
<accession>A0A2A3EQY9</accession>
<evidence type="ECO:0000256" key="7">
    <source>
        <dbReference type="ARBA" id="ARBA00035239"/>
    </source>
</evidence>
<comment type="similarity">
    <text evidence="2">Belongs to the bacterial ribosomal protein bL36 family.</text>
</comment>
<dbReference type="PANTHER" id="PTHR46909">
    <property type="entry name" value="39S RIBOSOMAL PROTEIN L36, MITOCHONDRIAL"/>
    <property type="match status" value="1"/>
</dbReference>
<dbReference type="AlphaFoldDB" id="A0A2A3EQY9"/>
<evidence type="ECO:0000256" key="6">
    <source>
        <dbReference type="ARBA" id="ARBA00023274"/>
    </source>
</evidence>
<reference evidence="9 10" key="1">
    <citation type="submission" date="2014-07" db="EMBL/GenBank/DDBJ databases">
        <title>Genomic and transcriptomic analysis on Apis cerana provide comprehensive insights into honey bee biology.</title>
        <authorList>
            <person name="Diao Q."/>
            <person name="Sun L."/>
            <person name="Zheng H."/>
            <person name="Zheng H."/>
            <person name="Xu S."/>
            <person name="Wang S."/>
            <person name="Zeng Z."/>
            <person name="Hu F."/>
            <person name="Su S."/>
            <person name="Wu J."/>
        </authorList>
    </citation>
    <scope>NUCLEOTIDE SEQUENCE [LARGE SCALE GENOMIC DNA]</scope>
    <source>
        <tissue evidence="9">Pupae without intestine</tissue>
    </source>
</reference>
<dbReference type="EMBL" id="KZ288193">
    <property type="protein sequence ID" value="PBC34148.1"/>
    <property type="molecule type" value="Genomic_DNA"/>
</dbReference>
<dbReference type="SUPFAM" id="SSF57840">
    <property type="entry name" value="Ribosomal protein L36"/>
    <property type="match status" value="1"/>
</dbReference>
<dbReference type="GO" id="GO:0003735">
    <property type="term" value="F:structural constituent of ribosome"/>
    <property type="evidence" value="ECO:0007669"/>
    <property type="project" value="InterPro"/>
</dbReference>
<evidence type="ECO:0000256" key="1">
    <source>
        <dbReference type="ARBA" id="ARBA00004173"/>
    </source>
</evidence>
<name>A0A2A3EQY9_APICC</name>
<dbReference type="GO" id="GO:0006412">
    <property type="term" value="P:translation"/>
    <property type="evidence" value="ECO:0007669"/>
    <property type="project" value="InterPro"/>
</dbReference>
<evidence type="ECO:0000256" key="2">
    <source>
        <dbReference type="ARBA" id="ARBA00007645"/>
    </source>
</evidence>